<evidence type="ECO:0000259" key="4">
    <source>
        <dbReference type="Pfam" id="PF00205"/>
    </source>
</evidence>
<evidence type="ECO:0000259" key="6">
    <source>
        <dbReference type="Pfam" id="PF02776"/>
    </source>
</evidence>
<proteinExistence type="inferred from homology"/>
<dbReference type="InterPro" id="IPR012000">
    <property type="entry name" value="Thiamin_PyroP_enz_cen_dom"/>
</dbReference>
<dbReference type="GO" id="GO:0009097">
    <property type="term" value="P:isoleucine biosynthetic process"/>
    <property type="evidence" value="ECO:0007669"/>
    <property type="project" value="TreeGrafter"/>
</dbReference>
<dbReference type="Proteomes" id="UP000585638">
    <property type="component" value="Unassembled WGS sequence"/>
</dbReference>
<reference evidence="7 8" key="1">
    <citation type="submission" date="2020-08" db="EMBL/GenBank/DDBJ databases">
        <title>Sequencing the genomes of 1000 actinobacteria strains.</title>
        <authorList>
            <person name="Klenk H.-P."/>
        </authorList>
    </citation>
    <scope>NUCLEOTIDE SEQUENCE [LARGE SCALE GENOMIC DNA]</scope>
    <source>
        <strain evidence="7 8">DSM 43851</strain>
    </source>
</reference>
<accession>A0A7W9KHY2</accession>
<comment type="similarity">
    <text evidence="1 3">Belongs to the TPP enzyme family.</text>
</comment>
<dbReference type="GO" id="GO:0005948">
    <property type="term" value="C:acetolactate synthase complex"/>
    <property type="evidence" value="ECO:0007669"/>
    <property type="project" value="TreeGrafter"/>
</dbReference>
<dbReference type="GO" id="GO:0030976">
    <property type="term" value="F:thiamine pyrophosphate binding"/>
    <property type="evidence" value="ECO:0007669"/>
    <property type="project" value="InterPro"/>
</dbReference>
<dbReference type="Pfam" id="PF00205">
    <property type="entry name" value="TPP_enzyme_M"/>
    <property type="match status" value="1"/>
</dbReference>
<dbReference type="InterPro" id="IPR011766">
    <property type="entry name" value="TPP_enzyme_TPP-bd"/>
</dbReference>
<dbReference type="PANTHER" id="PTHR18968:SF9">
    <property type="entry name" value="3D-(3,5_4)-TRIHYDROXYCYCLOHEXANE-1,2-DIONE HYDROLASE"/>
    <property type="match status" value="1"/>
</dbReference>
<dbReference type="GO" id="GO:0003984">
    <property type="term" value="F:acetolactate synthase activity"/>
    <property type="evidence" value="ECO:0007669"/>
    <property type="project" value="TreeGrafter"/>
</dbReference>
<dbReference type="InterPro" id="IPR012001">
    <property type="entry name" value="Thiamin_PyroP_enz_TPP-bd_dom"/>
</dbReference>
<dbReference type="InterPro" id="IPR029061">
    <property type="entry name" value="THDP-binding"/>
</dbReference>
<dbReference type="GO" id="GO:0102481">
    <property type="term" value="F:3D-(3,5/4)-trihydroxycyclohexane-1,2-dione hydrolase activity"/>
    <property type="evidence" value="ECO:0007669"/>
    <property type="project" value="UniProtKB-EC"/>
</dbReference>
<dbReference type="GO" id="GO:0019310">
    <property type="term" value="P:inositol catabolic process"/>
    <property type="evidence" value="ECO:0007669"/>
    <property type="project" value="InterPro"/>
</dbReference>
<keyword evidence="7" id="KW-0378">Hydrolase</keyword>
<keyword evidence="8" id="KW-1185">Reference proteome</keyword>
<dbReference type="Pfam" id="PF02776">
    <property type="entry name" value="TPP_enzyme_N"/>
    <property type="match status" value="1"/>
</dbReference>
<dbReference type="GO" id="GO:0009099">
    <property type="term" value="P:L-valine biosynthetic process"/>
    <property type="evidence" value="ECO:0007669"/>
    <property type="project" value="TreeGrafter"/>
</dbReference>
<dbReference type="NCBIfam" id="TIGR04377">
    <property type="entry name" value="myo_inos_iolD"/>
    <property type="match status" value="1"/>
</dbReference>
<evidence type="ECO:0000259" key="5">
    <source>
        <dbReference type="Pfam" id="PF02775"/>
    </source>
</evidence>
<evidence type="ECO:0000313" key="7">
    <source>
        <dbReference type="EMBL" id="MBB5892937.1"/>
    </source>
</evidence>
<dbReference type="InterPro" id="IPR030817">
    <property type="entry name" value="Myo_inos_IolD"/>
</dbReference>
<feature type="domain" description="Thiamine pyrophosphate enzyme N-terminal TPP-binding" evidence="6">
    <location>
        <begin position="39"/>
        <end position="128"/>
    </location>
</feature>
<evidence type="ECO:0000313" key="8">
    <source>
        <dbReference type="Proteomes" id="UP000585638"/>
    </source>
</evidence>
<feature type="domain" description="Thiamine pyrophosphate enzyme central" evidence="4">
    <location>
        <begin position="217"/>
        <end position="348"/>
    </location>
</feature>
<dbReference type="GO" id="GO:0050660">
    <property type="term" value="F:flavin adenine dinucleotide binding"/>
    <property type="evidence" value="ECO:0007669"/>
    <property type="project" value="TreeGrafter"/>
</dbReference>
<feature type="domain" description="Thiamine pyrophosphate enzyme TPP-binding" evidence="5">
    <location>
        <begin position="424"/>
        <end position="565"/>
    </location>
</feature>
<dbReference type="Gene3D" id="3.40.50.970">
    <property type="match status" value="2"/>
</dbReference>
<evidence type="ECO:0000256" key="2">
    <source>
        <dbReference type="ARBA" id="ARBA00023052"/>
    </source>
</evidence>
<dbReference type="PANTHER" id="PTHR18968">
    <property type="entry name" value="THIAMINE PYROPHOSPHATE ENZYMES"/>
    <property type="match status" value="1"/>
</dbReference>
<dbReference type="InterPro" id="IPR045229">
    <property type="entry name" value="TPP_enz"/>
</dbReference>
<dbReference type="RefSeq" id="WP_184863977.1">
    <property type="nucleotide sequence ID" value="NZ_BAAAWY010000001.1"/>
</dbReference>
<dbReference type="AlphaFoldDB" id="A0A7W9KHY2"/>
<dbReference type="SUPFAM" id="SSF52467">
    <property type="entry name" value="DHS-like NAD/FAD-binding domain"/>
    <property type="match status" value="1"/>
</dbReference>
<dbReference type="SUPFAM" id="SSF52518">
    <property type="entry name" value="Thiamin diphosphate-binding fold (THDP-binding)"/>
    <property type="match status" value="2"/>
</dbReference>
<dbReference type="Pfam" id="PF02775">
    <property type="entry name" value="TPP_enzyme_C"/>
    <property type="match status" value="1"/>
</dbReference>
<dbReference type="CDD" id="cd07035">
    <property type="entry name" value="TPP_PYR_POX_like"/>
    <property type="match status" value="1"/>
</dbReference>
<protein>
    <submittedName>
        <fullName evidence="7">3D-(3,5/4)-trihydroxycyclohexane-1,2-dione acylhydrolase (Decyclizing)</fullName>
        <ecNumber evidence="7">3.7.1.22</ecNumber>
    </submittedName>
</protein>
<evidence type="ECO:0000256" key="1">
    <source>
        <dbReference type="ARBA" id="ARBA00007812"/>
    </source>
</evidence>
<dbReference type="InterPro" id="IPR029035">
    <property type="entry name" value="DHS-like_NAD/FAD-binding_dom"/>
</dbReference>
<dbReference type="EC" id="3.7.1.22" evidence="7"/>
<sequence>MKLTTAQALVRWMIAQRTELHDLTEVPLFPGVFAIFGHGNVLGLGTALEEHRDELPVWRGHNEQGMALAAVGYAKATDRRQVGVATTSIGPGALNLVTAAGVAHANRLPLLLLPGDTFTSRAPDPVLQQIEPFHDGTASVNDAFRAVSRYFDRITRPEQLLAALPQVARVLTDPADCGPATLALPQDVQAESFDFPESLFEPVVHRVLRPQPDARSVRDAVEIMKESSRPLLVLGGGVRYSGAVEHAIGFAERYGIPITETTAGRTLVAHDHPLHAGPLGVTGSTSGNELAAEADLVIAVGTRLQDFTTASWSVFSPDVRLISVNAARFDAVKHGAVALVGDARATLSTFFGLDGWSVPAEWTARAQAARAGWDSHIDKLRAPSGELTYAQVVGMVNDQSGPDDYVMTASGGLPGELIGGWRATGPATMDVEYGFSCMGYEIAGAWGAAMARTSGVVTTLLGDGSYLMLNSELFSAAFAGHGFVAVVCDNDGYAVIHRLQTGQGAAGYNNMYADCRSSLAEPPRVDFAAHAAALGCSVFEADAGSFPAQYAAARSAASEGKVAVVTVKTHPASWTEAGAWWEVGVPQTSHRPEVQAARAELDEAKAKQVRYLSH</sequence>
<gene>
    <name evidence="7" type="ORF">BJ998_004133</name>
</gene>
<keyword evidence="2 3" id="KW-0786">Thiamine pyrophosphate</keyword>
<dbReference type="EMBL" id="JACHIR010000001">
    <property type="protein sequence ID" value="MBB5892937.1"/>
    <property type="molecule type" value="Genomic_DNA"/>
</dbReference>
<comment type="caution">
    <text evidence="7">The sequence shown here is derived from an EMBL/GenBank/DDBJ whole genome shotgun (WGS) entry which is preliminary data.</text>
</comment>
<name>A0A7W9KHY2_9PSEU</name>
<dbReference type="Gene3D" id="3.40.50.1220">
    <property type="entry name" value="TPP-binding domain"/>
    <property type="match status" value="1"/>
</dbReference>
<dbReference type="GO" id="GO:0000287">
    <property type="term" value="F:magnesium ion binding"/>
    <property type="evidence" value="ECO:0007669"/>
    <property type="project" value="InterPro"/>
</dbReference>
<organism evidence="7 8">
    <name type="scientific">Kutzneria kofuensis</name>
    <dbReference type="NCBI Taxonomy" id="103725"/>
    <lineage>
        <taxon>Bacteria</taxon>
        <taxon>Bacillati</taxon>
        <taxon>Actinomycetota</taxon>
        <taxon>Actinomycetes</taxon>
        <taxon>Pseudonocardiales</taxon>
        <taxon>Pseudonocardiaceae</taxon>
        <taxon>Kutzneria</taxon>
    </lineage>
</organism>
<evidence type="ECO:0000256" key="3">
    <source>
        <dbReference type="RuleBase" id="RU362132"/>
    </source>
</evidence>